<reference evidence="1 2" key="1">
    <citation type="journal article" date="2014" name="Int. J. Syst. Evol. Microbiol.">
        <title>Complete genome sequence of Corynebacterium casei LMG S-19264T (=DSM 44701T), isolated from a smear-ripened cheese.</title>
        <authorList>
            <consortium name="US DOE Joint Genome Institute (JGI-PGF)"/>
            <person name="Walter F."/>
            <person name="Albersmeier A."/>
            <person name="Kalinowski J."/>
            <person name="Ruckert C."/>
        </authorList>
    </citation>
    <scope>NUCLEOTIDE SEQUENCE [LARGE SCALE GENOMIC DNA]</scope>
    <source>
        <strain evidence="1 2">NBRC 112289</strain>
    </source>
</reference>
<gene>
    <name evidence="1" type="ORF">GCM10025874_03080</name>
</gene>
<name>A0AA37UB23_9MICO</name>
<evidence type="ECO:0000313" key="2">
    <source>
        <dbReference type="Proteomes" id="UP001157160"/>
    </source>
</evidence>
<protein>
    <submittedName>
        <fullName evidence="1">Uncharacterized protein</fullName>
    </submittedName>
</protein>
<organism evidence="1 2">
    <name type="scientific">Arenivirga flava</name>
    <dbReference type="NCBI Taxonomy" id="1930060"/>
    <lineage>
        <taxon>Bacteria</taxon>
        <taxon>Bacillati</taxon>
        <taxon>Actinomycetota</taxon>
        <taxon>Actinomycetes</taxon>
        <taxon>Micrococcales</taxon>
        <taxon>Microbacteriaceae</taxon>
        <taxon>Arenivirga</taxon>
    </lineage>
</organism>
<dbReference type="EMBL" id="BSUL01000001">
    <property type="protein sequence ID" value="GMA27055.1"/>
    <property type="molecule type" value="Genomic_DNA"/>
</dbReference>
<proteinExistence type="predicted"/>
<keyword evidence="2" id="KW-1185">Reference proteome</keyword>
<evidence type="ECO:0000313" key="1">
    <source>
        <dbReference type="EMBL" id="GMA27055.1"/>
    </source>
</evidence>
<dbReference type="AlphaFoldDB" id="A0AA37UB23"/>
<dbReference type="Proteomes" id="UP001157160">
    <property type="component" value="Unassembled WGS sequence"/>
</dbReference>
<sequence length="58" mass="6850">MPMKMLSEARQVHLHGWNLRIERADEPEDVHVTMANGTTLHLPRETRRALFRRTFAPQ</sequence>
<comment type="caution">
    <text evidence="1">The sequence shown here is derived from an EMBL/GenBank/DDBJ whole genome shotgun (WGS) entry which is preliminary data.</text>
</comment>
<accession>A0AA37UB23</accession>